<keyword evidence="3" id="KW-0732">Signal</keyword>
<reference evidence="4 5" key="1">
    <citation type="submission" date="2024-07" db="EMBL/GenBank/DDBJ databases">
        <title>Section-level genome sequencing and comparative genomics of Aspergillus sections Usti and Cavernicolus.</title>
        <authorList>
            <consortium name="Lawrence Berkeley National Laboratory"/>
            <person name="Nybo J.L."/>
            <person name="Vesth T.C."/>
            <person name="Theobald S."/>
            <person name="Frisvad J.C."/>
            <person name="Larsen T.O."/>
            <person name="Kjaerboelling I."/>
            <person name="Rothschild-Mancinelli K."/>
            <person name="Lyhne E.K."/>
            <person name="Kogle M.E."/>
            <person name="Barry K."/>
            <person name="Clum A."/>
            <person name="Na H."/>
            <person name="Ledsgaard L."/>
            <person name="Lin J."/>
            <person name="Lipzen A."/>
            <person name="Kuo A."/>
            <person name="Riley R."/>
            <person name="Mondo S."/>
            <person name="LaButti K."/>
            <person name="Haridas S."/>
            <person name="Pangalinan J."/>
            <person name="Salamov A.A."/>
            <person name="Simmons B.A."/>
            <person name="Magnuson J.K."/>
            <person name="Chen J."/>
            <person name="Drula E."/>
            <person name="Henrissat B."/>
            <person name="Wiebenga A."/>
            <person name="Lubbers R.J."/>
            <person name="Gomes A.C."/>
            <person name="Macurrencykelacurrency M.R."/>
            <person name="Stajich J."/>
            <person name="Grigoriev I.V."/>
            <person name="Mortensen U.H."/>
            <person name="De vries R.P."/>
            <person name="Baker S.E."/>
            <person name="Andersen M.R."/>
        </authorList>
    </citation>
    <scope>NUCLEOTIDE SEQUENCE [LARGE SCALE GENOMIC DNA]</scope>
    <source>
        <strain evidence="4 5">CBS 756.74</strain>
    </source>
</reference>
<proteinExistence type="predicted"/>
<gene>
    <name evidence="4" type="ORF">BJX68DRAFT_263006</name>
</gene>
<evidence type="ECO:0000313" key="4">
    <source>
        <dbReference type="EMBL" id="KAL2857442.1"/>
    </source>
</evidence>
<dbReference type="GeneID" id="98159739"/>
<feature type="signal peptide" evidence="3">
    <location>
        <begin position="1"/>
        <end position="23"/>
    </location>
</feature>
<evidence type="ECO:0000256" key="2">
    <source>
        <dbReference type="SAM" id="Phobius"/>
    </source>
</evidence>
<keyword evidence="2" id="KW-0472">Membrane</keyword>
<dbReference type="RefSeq" id="XP_070902973.1">
    <property type="nucleotide sequence ID" value="XM_071044575.1"/>
</dbReference>
<feature type="chain" id="PRO_5046774844" evidence="3">
    <location>
        <begin position="24"/>
        <end position="155"/>
    </location>
</feature>
<dbReference type="EMBL" id="JBFXLR010000006">
    <property type="protein sequence ID" value="KAL2857442.1"/>
    <property type="molecule type" value="Genomic_DNA"/>
</dbReference>
<sequence>MVTFSPLPTYLIGTLCLTLGVNGLFRPEAEYPRFGLPLEPPPALTTITTTRSGTSTRSTSLSGPPSPTATSTGTVSPLIYLKSIREITYGLALLALQYQGEERAITTLAAVISLAGLGDGFVVWAFGGERRGTALNHWGTFVGLLGWAAWRGGFV</sequence>
<dbReference type="Proteomes" id="UP001610444">
    <property type="component" value="Unassembled WGS sequence"/>
</dbReference>
<organism evidence="4 5">
    <name type="scientific">Aspergillus pseudodeflectus</name>
    <dbReference type="NCBI Taxonomy" id="176178"/>
    <lineage>
        <taxon>Eukaryota</taxon>
        <taxon>Fungi</taxon>
        <taxon>Dikarya</taxon>
        <taxon>Ascomycota</taxon>
        <taxon>Pezizomycotina</taxon>
        <taxon>Eurotiomycetes</taxon>
        <taxon>Eurotiomycetidae</taxon>
        <taxon>Eurotiales</taxon>
        <taxon>Aspergillaceae</taxon>
        <taxon>Aspergillus</taxon>
        <taxon>Aspergillus subgen. Nidulantes</taxon>
    </lineage>
</organism>
<protein>
    <submittedName>
        <fullName evidence="4">Uncharacterized protein</fullName>
    </submittedName>
</protein>
<feature type="transmembrane region" description="Helical" evidence="2">
    <location>
        <begin position="133"/>
        <end position="150"/>
    </location>
</feature>
<evidence type="ECO:0000313" key="5">
    <source>
        <dbReference type="Proteomes" id="UP001610444"/>
    </source>
</evidence>
<comment type="caution">
    <text evidence="4">The sequence shown here is derived from an EMBL/GenBank/DDBJ whole genome shotgun (WGS) entry which is preliminary data.</text>
</comment>
<evidence type="ECO:0000256" key="1">
    <source>
        <dbReference type="SAM" id="MobiDB-lite"/>
    </source>
</evidence>
<dbReference type="InterPro" id="IPR025363">
    <property type="entry name" value="DUF4267"/>
</dbReference>
<evidence type="ECO:0000256" key="3">
    <source>
        <dbReference type="SAM" id="SignalP"/>
    </source>
</evidence>
<keyword evidence="5" id="KW-1185">Reference proteome</keyword>
<name>A0ABR4L1Q9_9EURO</name>
<keyword evidence="2" id="KW-1133">Transmembrane helix</keyword>
<accession>A0ABR4L1Q9</accession>
<keyword evidence="2" id="KW-0812">Transmembrane</keyword>
<dbReference type="Pfam" id="PF14087">
    <property type="entry name" value="DUF4267"/>
    <property type="match status" value="1"/>
</dbReference>
<feature type="transmembrane region" description="Helical" evidence="2">
    <location>
        <begin position="104"/>
        <end position="127"/>
    </location>
</feature>
<feature type="region of interest" description="Disordered" evidence="1">
    <location>
        <begin position="47"/>
        <end position="72"/>
    </location>
</feature>